<evidence type="ECO:0000256" key="1">
    <source>
        <dbReference type="ARBA" id="ARBA00001957"/>
    </source>
</evidence>
<evidence type="ECO:0000256" key="3">
    <source>
        <dbReference type="ARBA" id="ARBA00022553"/>
    </source>
</evidence>
<dbReference type="SUPFAM" id="SSF52777">
    <property type="entry name" value="CoA-dependent acyltransferases"/>
    <property type="match status" value="2"/>
</dbReference>
<dbReference type="GO" id="GO:0031177">
    <property type="term" value="F:phosphopantetheine binding"/>
    <property type="evidence" value="ECO:0007669"/>
    <property type="project" value="TreeGrafter"/>
</dbReference>
<dbReference type="Proteomes" id="UP000326178">
    <property type="component" value="Chromosome"/>
</dbReference>
<dbReference type="Pfam" id="PF00550">
    <property type="entry name" value="PP-binding"/>
    <property type="match status" value="2"/>
</dbReference>
<dbReference type="Gene3D" id="1.10.1200.10">
    <property type="entry name" value="ACP-like"/>
    <property type="match status" value="2"/>
</dbReference>
<dbReference type="Pfam" id="PF13193">
    <property type="entry name" value="AMP-binding_C"/>
    <property type="match status" value="1"/>
</dbReference>
<dbReference type="PROSITE" id="PS00012">
    <property type="entry name" value="PHOSPHOPANTETHEINE"/>
    <property type="match status" value="1"/>
</dbReference>
<dbReference type="InterPro" id="IPR036736">
    <property type="entry name" value="ACP-like_sf"/>
</dbReference>
<feature type="domain" description="Carrier" evidence="4">
    <location>
        <begin position="1059"/>
        <end position="1138"/>
    </location>
</feature>
<dbReference type="Gene3D" id="2.30.38.10">
    <property type="entry name" value="Luciferase, Domain 3"/>
    <property type="match status" value="1"/>
</dbReference>
<dbReference type="PANTHER" id="PTHR45527:SF1">
    <property type="entry name" value="FATTY ACID SYNTHASE"/>
    <property type="match status" value="1"/>
</dbReference>
<dbReference type="InterPro" id="IPR045851">
    <property type="entry name" value="AMP-bd_C_sf"/>
</dbReference>
<accession>A0A5J6FFM5</accession>
<dbReference type="InterPro" id="IPR025110">
    <property type="entry name" value="AMP-bd_C"/>
</dbReference>
<comment type="cofactor">
    <cofactor evidence="1">
        <name>pantetheine 4'-phosphate</name>
        <dbReference type="ChEBI" id="CHEBI:47942"/>
    </cofactor>
</comment>
<dbReference type="SUPFAM" id="SSF56801">
    <property type="entry name" value="Acetyl-CoA synthetase-like"/>
    <property type="match status" value="1"/>
</dbReference>
<dbReference type="Gene3D" id="3.30.559.30">
    <property type="entry name" value="Nonribosomal peptide synthetase, condensation domain"/>
    <property type="match status" value="1"/>
</dbReference>
<dbReference type="OrthoDB" id="2472181at2"/>
<dbReference type="GO" id="GO:0009239">
    <property type="term" value="P:enterobactin biosynthetic process"/>
    <property type="evidence" value="ECO:0007669"/>
    <property type="project" value="TreeGrafter"/>
</dbReference>
<keyword evidence="2" id="KW-0596">Phosphopantetheine</keyword>
<evidence type="ECO:0000256" key="2">
    <source>
        <dbReference type="ARBA" id="ARBA00022450"/>
    </source>
</evidence>
<dbReference type="SUPFAM" id="SSF47336">
    <property type="entry name" value="ACP-like"/>
    <property type="match status" value="2"/>
</dbReference>
<dbReference type="GO" id="GO:0009366">
    <property type="term" value="C:enterobactin synthetase complex"/>
    <property type="evidence" value="ECO:0007669"/>
    <property type="project" value="TreeGrafter"/>
</dbReference>
<proteinExistence type="predicted"/>
<feature type="domain" description="Carrier" evidence="4">
    <location>
        <begin position="1"/>
        <end position="72"/>
    </location>
</feature>
<keyword evidence="6" id="KW-1185">Reference proteome</keyword>
<dbReference type="PROSITE" id="PS50075">
    <property type="entry name" value="CARRIER"/>
    <property type="match status" value="2"/>
</dbReference>
<dbReference type="Gene3D" id="3.30.559.10">
    <property type="entry name" value="Chloramphenicol acetyltransferase-like domain"/>
    <property type="match status" value="1"/>
</dbReference>
<dbReference type="CDD" id="cd12117">
    <property type="entry name" value="A_NRPS_Srf_like"/>
    <property type="match status" value="1"/>
</dbReference>
<dbReference type="Gene3D" id="3.40.50.980">
    <property type="match status" value="2"/>
</dbReference>
<dbReference type="InterPro" id="IPR006162">
    <property type="entry name" value="Ppantetheine_attach_site"/>
</dbReference>
<dbReference type="PANTHER" id="PTHR45527">
    <property type="entry name" value="NONRIBOSOMAL PEPTIDE SYNTHETASE"/>
    <property type="match status" value="1"/>
</dbReference>
<dbReference type="AlphaFoldDB" id="A0A5J6FFM5"/>
<dbReference type="Gene3D" id="3.30.300.30">
    <property type="match status" value="1"/>
</dbReference>
<dbReference type="InterPro" id="IPR001242">
    <property type="entry name" value="Condensation_dom"/>
</dbReference>
<evidence type="ECO:0000313" key="5">
    <source>
        <dbReference type="EMBL" id="QEU73770.1"/>
    </source>
</evidence>
<dbReference type="GO" id="GO:0047527">
    <property type="term" value="F:2,3-dihydroxybenzoate-serine ligase activity"/>
    <property type="evidence" value="ECO:0007669"/>
    <property type="project" value="TreeGrafter"/>
</dbReference>
<dbReference type="GO" id="GO:0008610">
    <property type="term" value="P:lipid biosynthetic process"/>
    <property type="evidence" value="ECO:0007669"/>
    <property type="project" value="UniProtKB-ARBA"/>
</dbReference>
<dbReference type="NCBIfam" id="TIGR01733">
    <property type="entry name" value="AA-adenyl-dom"/>
    <property type="match status" value="1"/>
</dbReference>
<dbReference type="InterPro" id="IPR010071">
    <property type="entry name" value="AA_adenyl_dom"/>
</dbReference>
<keyword evidence="3" id="KW-0597">Phosphoprotein</keyword>
<dbReference type="Pfam" id="PF00668">
    <property type="entry name" value="Condensation"/>
    <property type="match status" value="1"/>
</dbReference>
<dbReference type="Pfam" id="PF00501">
    <property type="entry name" value="AMP-binding"/>
    <property type="match status" value="1"/>
</dbReference>
<dbReference type="PROSITE" id="PS00455">
    <property type="entry name" value="AMP_BINDING"/>
    <property type="match status" value="1"/>
</dbReference>
<protein>
    <submittedName>
        <fullName evidence="5">Amino acid adenylation domain-containing protein</fullName>
    </submittedName>
</protein>
<reference evidence="5 6" key="1">
    <citation type="submission" date="2017-09" db="EMBL/GenBank/DDBJ databases">
        <authorList>
            <person name="Lee N."/>
            <person name="Cho B.-K."/>
        </authorList>
    </citation>
    <scope>NUCLEOTIDE SEQUENCE [LARGE SCALE GENOMIC DNA]</scope>
    <source>
        <strain evidence="5 6">ATCC 12769</strain>
    </source>
</reference>
<sequence length="1146" mass="120538">MTPDDLAVSVLGEETGPAGFATESFLALGGDSLRAMRLAALLRERLGLGVAVKALLGAEPLARVLDGARPVERTDTGAGEAGADDASLSPAQRGMWLIERVAGGSPYNLVFRCAAEDARLDPKALAESLARTAARHEGLRTVFRETDEDAVREVLPAHVPRLETFPYDGPADGFEEYVGRESAASAREPFVLSAAPAYRFLHFTRPRGGDAVVLVAHHMVLDGWAVGLLLKEVFARYGALVQGAPEPDLGPDVPVRVLSGRQRALREAGVWDSQAAFWEKHLDRVPSVIELPADRQRPAVQDAAGARTALDLGAEVTGAVAARARELGITPFAFLLGAFGLTVGRRTGAGRLLVGVPLLGRDSHELEHLVAVSGNLVPVRVDVDDEASASAYLRSVHASLGQSIDAGDLPFEELVSRLGTERSLGCHPLVQVCFGMHDQLVPPVVDAGPVRLRVEEGHGGGSQFDLTMLIGRAEPSFAGHVEYATGVWTEEETGAFVADFRAAVEQLATGPDVPLEEVRCVSEAGRARLDEINSGVQDLPATSLDALFRATAARTPDAVAVRDESAELTYAQLAEAAAEQARLLIEAGVRPGDRVLVGVERSVAEAVAVLGVQWAGAAYVGVEPGDADAHLTRIVRRAEPAAALAGPVGGPAANRIGSLGVTPVPTWEPSWADAGAPRAAGPVAGEDPARLAYVAFTSGSTGEPKGVAVPHRAVLRLVHEAGYVRLGPGERMLRLSPLAFDASTLELWGALLTGATLEVHPPGPASPTELGTFLREREVTVAWLTAGLFRLVEEFAPDSFAGMRQLLTGGDVVPHEHVARALARHPGLVITNGYGPTENTTFTATHTVRRPEEADGPLPIGRPVPGTRVYVLDERHRTVPPGAVGELYAGGAGLADGYLGDEKETARSFGEFSPDVPERLYRTGDVVRIDGQGRLRFLGRADDQVKLRGYRVELGAVADALTSHPEVRDAVVSVTDGGGADKRLVAAVVLADGARIDAAGLRALLRERLPAYMVPALWAVVDRLPVTANGKVDRRALAALAVPAGRASSAAPAGADPGEAAPDLTGQIMELFAESVESDEPVTGITADTDFFMVGGNSLGAVRLMRRLKSRLGVGVRLRDFLLSPTPDGLRVLVEKAAGAGKAAGR</sequence>
<dbReference type="RefSeq" id="WP_150489076.1">
    <property type="nucleotide sequence ID" value="NZ_BMUV01000028.1"/>
</dbReference>
<dbReference type="GO" id="GO:0005829">
    <property type="term" value="C:cytosol"/>
    <property type="evidence" value="ECO:0007669"/>
    <property type="project" value="TreeGrafter"/>
</dbReference>
<dbReference type="InterPro" id="IPR009081">
    <property type="entry name" value="PP-bd_ACP"/>
</dbReference>
<evidence type="ECO:0000259" key="4">
    <source>
        <dbReference type="PROSITE" id="PS50075"/>
    </source>
</evidence>
<dbReference type="InterPro" id="IPR023213">
    <property type="entry name" value="CAT-like_dom_sf"/>
</dbReference>
<evidence type="ECO:0000313" key="6">
    <source>
        <dbReference type="Proteomes" id="UP000326178"/>
    </source>
</evidence>
<dbReference type="KEGG" id="snk:CP967_18815"/>
<organism evidence="5 6">
    <name type="scientific">Streptomyces nitrosporeus</name>
    <dbReference type="NCBI Taxonomy" id="28894"/>
    <lineage>
        <taxon>Bacteria</taxon>
        <taxon>Bacillati</taxon>
        <taxon>Actinomycetota</taxon>
        <taxon>Actinomycetes</taxon>
        <taxon>Kitasatosporales</taxon>
        <taxon>Streptomycetaceae</taxon>
        <taxon>Streptomyces</taxon>
    </lineage>
</organism>
<dbReference type="GO" id="GO:0043041">
    <property type="term" value="P:amino acid activation for nonribosomal peptide biosynthetic process"/>
    <property type="evidence" value="ECO:0007669"/>
    <property type="project" value="TreeGrafter"/>
</dbReference>
<name>A0A5J6FFM5_9ACTN</name>
<dbReference type="EMBL" id="CP023702">
    <property type="protein sequence ID" value="QEU73770.1"/>
    <property type="molecule type" value="Genomic_DNA"/>
</dbReference>
<dbReference type="InterPro" id="IPR020845">
    <property type="entry name" value="AMP-binding_CS"/>
</dbReference>
<gene>
    <name evidence="5" type="ORF">CP967_18815</name>
</gene>
<dbReference type="InterPro" id="IPR000873">
    <property type="entry name" value="AMP-dep_synth/lig_dom"/>
</dbReference>